<feature type="transmembrane region" description="Helical" evidence="1">
    <location>
        <begin position="39"/>
        <end position="57"/>
    </location>
</feature>
<accession>A0A7M2Z0L6</accession>
<dbReference type="AlphaFoldDB" id="A0A7M2Z0L6"/>
<comment type="caution">
    <text evidence="2">The sequence shown here is derived from an EMBL/GenBank/DDBJ whole genome shotgun (WGS) entry which is preliminary data.</text>
</comment>
<protein>
    <submittedName>
        <fullName evidence="2">Uncharacterized protein</fullName>
    </submittedName>
</protein>
<gene>
    <name evidence="2" type="ORF">Gocc_1139</name>
</gene>
<dbReference type="Proteomes" id="UP000254134">
    <property type="component" value="Unassembled WGS sequence"/>
</dbReference>
<reference evidence="3" key="2">
    <citation type="journal article" date="2019" name="MicrobiologyOpen">
        <title>High-quality draft genome sequence of Gaiella occulta isolated from a 150 meter deep mineral water borehole and comparison with the genome sequences of other deep-branching lineages of the phylum Actinobacteria.</title>
        <authorList>
            <person name="Severino R."/>
            <person name="Froufe H.J.C."/>
            <person name="Barroso C."/>
            <person name="Albuquerque L."/>
            <person name="Lobo-da-Cunha A."/>
            <person name="da Costa M.S."/>
            <person name="Egas C."/>
        </authorList>
    </citation>
    <scope>NUCLEOTIDE SEQUENCE [LARGE SCALE GENOMIC DNA]</scope>
    <source>
        <strain evidence="3">F2-233</strain>
    </source>
</reference>
<keyword evidence="1" id="KW-0812">Transmembrane</keyword>
<feature type="transmembrane region" description="Helical" evidence="1">
    <location>
        <begin position="12"/>
        <end position="33"/>
    </location>
</feature>
<keyword evidence="3" id="KW-1185">Reference proteome</keyword>
<keyword evidence="1" id="KW-0472">Membrane</keyword>
<evidence type="ECO:0000313" key="3">
    <source>
        <dbReference type="Proteomes" id="UP000254134"/>
    </source>
</evidence>
<sequence length="62" mass="6268">MTECSLGVVQRRALALLFLAIAASLAAIAVYSALAGGRALVIAAAAAGLALWMGDLARKAWP</sequence>
<proteinExistence type="predicted"/>
<evidence type="ECO:0000313" key="2">
    <source>
        <dbReference type="EMBL" id="RDI75341.1"/>
    </source>
</evidence>
<reference evidence="2 3" key="1">
    <citation type="submission" date="2018-07" db="EMBL/GenBank/DDBJ databases">
        <title>High-quality-draft genome sequence of Gaiella occulta.</title>
        <authorList>
            <person name="Severino R."/>
            <person name="Froufe H.J.C."/>
            <person name="Rainey F.A."/>
            <person name="Barroso C."/>
            <person name="Albuquerque L."/>
            <person name="Lobo-Da-Cunha A."/>
            <person name="Da Costa M.S."/>
            <person name="Egas C."/>
        </authorList>
    </citation>
    <scope>NUCLEOTIDE SEQUENCE [LARGE SCALE GENOMIC DNA]</scope>
    <source>
        <strain evidence="2 3">F2-233</strain>
    </source>
</reference>
<organism evidence="2 3">
    <name type="scientific">Gaiella occulta</name>
    <dbReference type="NCBI Taxonomy" id="1002870"/>
    <lineage>
        <taxon>Bacteria</taxon>
        <taxon>Bacillati</taxon>
        <taxon>Actinomycetota</taxon>
        <taxon>Thermoleophilia</taxon>
        <taxon>Gaiellales</taxon>
        <taxon>Gaiellaceae</taxon>
        <taxon>Gaiella</taxon>
    </lineage>
</organism>
<dbReference type="EMBL" id="QQZY01000002">
    <property type="protein sequence ID" value="RDI75341.1"/>
    <property type="molecule type" value="Genomic_DNA"/>
</dbReference>
<name>A0A7M2Z0L6_9ACTN</name>
<evidence type="ECO:0000256" key="1">
    <source>
        <dbReference type="SAM" id="Phobius"/>
    </source>
</evidence>
<keyword evidence="1" id="KW-1133">Transmembrane helix</keyword>